<dbReference type="AlphaFoldDB" id="A0A0C2XHX4"/>
<proteinExistence type="predicted"/>
<dbReference type="EMBL" id="KN831797">
    <property type="protein sequence ID" value="KIM37463.1"/>
    <property type="molecule type" value="Genomic_DNA"/>
</dbReference>
<dbReference type="HOGENOM" id="CLU_546355_0_0_1"/>
<sequence length="499" mass="56958">MTDKLPPNSSKLHQEANKAMQVKLLKHWMENNKGPEAVLILLDDEEIRYLGSHAMQGPAKALFCDENGGGDGSIDLYDTHILNAERWIAAFRNMGRLKKASKMHLAQWEIDGSWSFFTIDHYVRICFCSSRCTFEDQGKAQGEEEFAKYEAKKVRDRKSTVKYKASQREKLGLPTARKKARIEAGMGTVEPIIPPVVTGIYCQHPHGYIQQEIFPDPGVAFDEWCPYAVWADQCLTRLPYIPDPSDPDKNALETLAPHLEQLVNDVCNARGSPYVDYYPYSDEVVELGNQIQESLAKGRMVVVEGIFTFNPMKSFLHKANMYLREVNFECPHVGMTIMDFIKSRKDPNIIRAILDSATGSVESLTLIGHIDEGYVVVDKLKHLFHSWPVDMKSSHFWVLKHHPIFHMYIHRDACGTGTWTAICSGYKFWIKVVGKMDPTLYEEYLRYFLEEQGSGKWEFPCPAHSEQYCIFGKAGDIIIQPPNNWHELTIVNPSPRYAG</sequence>
<evidence type="ECO:0000313" key="1">
    <source>
        <dbReference type="EMBL" id="KIM37463.1"/>
    </source>
</evidence>
<dbReference type="Proteomes" id="UP000053424">
    <property type="component" value="Unassembled WGS sequence"/>
</dbReference>
<dbReference type="OrthoDB" id="2635829at2759"/>
<reference evidence="1 2" key="1">
    <citation type="submission" date="2014-04" db="EMBL/GenBank/DDBJ databases">
        <authorList>
            <consortium name="DOE Joint Genome Institute"/>
            <person name="Kuo A."/>
            <person name="Gay G."/>
            <person name="Dore J."/>
            <person name="Kohler A."/>
            <person name="Nagy L.G."/>
            <person name="Floudas D."/>
            <person name="Copeland A."/>
            <person name="Barry K.W."/>
            <person name="Cichocki N."/>
            <person name="Veneault-Fourrey C."/>
            <person name="LaButti K."/>
            <person name="Lindquist E.A."/>
            <person name="Lipzen A."/>
            <person name="Lundell T."/>
            <person name="Morin E."/>
            <person name="Murat C."/>
            <person name="Sun H."/>
            <person name="Tunlid A."/>
            <person name="Henrissat B."/>
            <person name="Grigoriev I.V."/>
            <person name="Hibbett D.S."/>
            <person name="Martin F."/>
            <person name="Nordberg H.P."/>
            <person name="Cantor M.N."/>
            <person name="Hua S.X."/>
        </authorList>
    </citation>
    <scope>NUCLEOTIDE SEQUENCE [LARGE SCALE GENOMIC DNA]</scope>
    <source>
        <strain evidence="2">h7</strain>
    </source>
</reference>
<protein>
    <recommendedName>
        <fullName evidence="3">JmjC domain-containing protein</fullName>
    </recommendedName>
</protein>
<reference evidence="2" key="2">
    <citation type="submission" date="2015-01" db="EMBL/GenBank/DDBJ databases">
        <title>Evolutionary Origins and Diversification of the Mycorrhizal Mutualists.</title>
        <authorList>
            <consortium name="DOE Joint Genome Institute"/>
            <consortium name="Mycorrhizal Genomics Consortium"/>
            <person name="Kohler A."/>
            <person name="Kuo A."/>
            <person name="Nagy L.G."/>
            <person name="Floudas D."/>
            <person name="Copeland A."/>
            <person name="Barry K.W."/>
            <person name="Cichocki N."/>
            <person name="Veneault-Fourrey C."/>
            <person name="LaButti K."/>
            <person name="Lindquist E.A."/>
            <person name="Lipzen A."/>
            <person name="Lundell T."/>
            <person name="Morin E."/>
            <person name="Murat C."/>
            <person name="Riley R."/>
            <person name="Ohm R."/>
            <person name="Sun H."/>
            <person name="Tunlid A."/>
            <person name="Henrissat B."/>
            <person name="Grigoriev I.V."/>
            <person name="Hibbett D.S."/>
            <person name="Martin F."/>
        </authorList>
    </citation>
    <scope>NUCLEOTIDE SEQUENCE [LARGE SCALE GENOMIC DNA]</scope>
    <source>
        <strain evidence="2">h7</strain>
    </source>
</reference>
<accession>A0A0C2XHX4</accession>
<gene>
    <name evidence="1" type="ORF">M413DRAFT_13394</name>
</gene>
<organism evidence="1 2">
    <name type="scientific">Hebeloma cylindrosporum</name>
    <dbReference type="NCBI Taxonomy" id="76867"/>
    <lineage>
        <taxon>Eukaryota</taxon>
        <taxon>Fungi</taxon>
        <taxon>Dikarya</taxon>
        <taxon>Basidiomycota</taxon>
        <taxon>Agaricomycotina</taxon>
        <taxon>Agaricomycetes</taxon>
        <taxon>Agaricomycetidae</taxon>
        <taxon>Agaricales</taxon>
        <taxon>Agaricineae</taxon>
        <taxon>Hymenogastraceae</taxon>
        <taxon>Hebeloma</taxon>
    </lineage>
</organism>
<keyword evidence="2" id="KW-1185">Reference proteome</keyword>
<evidence type="ECO:0000313" key="2">
    <source>
        <dbReference type="Proteomes" id="UP000053424"/>
    </source>
</evidence>
<name>A0A0C2XHX4_HEBCY</name>
<evidence type="ECO:0008006" key="3">
    <source>
        <dbReference type="Google" id="ProtNLM"/>
    </source>
</evidence>